<proteinExistence type="predicted"/>
<evidence type="ECO:0000256" key="1">
    <source>
        <dbReference type="SAM" id="Coils"/>
    </source>
</evidence>
<dbReference type="RefSeq" id="WP_102966320.1">
    <property type="nucleotide sequence ID" value="NZ_POSK01000007.1"/>
</dbReference>
<accession>A0A2J8I264</accession>
<name>A0A2J8I264_VIBDI</name>
<dbReference type="GO" id="GO:0043107">
    <property type="term" value="P:type IV pilus-dependent motility"/>
    <property type="evidence" value="ECO:0007669"/>
    <property type="project" value="TreeGrafter"/>
</dbReference>
<feature type="transmembrane region" description="Helical" evidence="2">
    <location>
        <begin position="21"/>
        <end position="44"/>
    </location>
</feature>
<evidence type="ECO:0000313" key="4">
    <source>
        <dbReference type="Proteomes" id="UP000236449"/>
    </source>
</evidence>
<dbReference type="PANTHER" id="PTHR40278:SF2">
    <property type="entry name" value="TYPE IV PILUS INNER MEMBRANE COMPONENT PILN"/>
    <property type="match status" value="1"/>
</dbReference>
<dbReference type="GO" id="GO:0043683">
    <property type="term" value="P:type IV pilus assembly"/>
    <property type="evidence" value="ECO:0007669"/>
    <property type="project" value="TreeGrafter"/>
</dbReference>
<dbReference type="EMBL" id="POSK01000007">
    <property type="protein sequence ID" value="PNI04610.1"/>
    <property type="molecule type" value="Genomic_DNA"/>
</dbReference>
<dbReference type="AlphaFoldDB" id="A0A2J8I264"/>
<protein>
    <submittedName>
        <fullName evidence="3">Pilus assembly protein PilN</fullName>
    </submittedName>
</protein>
<keyword evidence="2" id="KW-1133">Transmembrane helix</keyword>
<keyword evidence="2" id="KW-0812">Transmembrane</keyword>
<dbReference type="Pfam" id="PF05137">
    <property type="entry name" value="PilN"/>
    <property type="match status" value="1"/>
</dbReference>
<evidence type="ECO:0000313" key="3">
    <source>
        <dbReference type="EMBL" id="PNI04610.1"/>
    </source>
</evidence>
<organism evidence="3 4">
    <name type="scientific">Vibrio diazotrophicus</name>
    <dbReference type="NCBI Taxonomy" id="685"/>
    <lineage>
        <taxon>Bacteria</taxon>
        <taxon>Pseudomonadati</taxon>
        <taxon>Pseudomonadota</taxon>
        <taxon>Gammaproteobacteria</taxon>
        <taxon>Vibrionales</taxon>
        <taxon>Vibrionaceae</taxon>
        <taxon>Vibrio</taxon>
    </lineage>
</organism>
<comment type="caution">
    <text evidence="3">The sequence shown here is derived from an EMBL/GenBank/DDBJ whole genome shotgun (WGS) entry which is preliminary data.</text>
</comment>
<keyword evidence="1" id="KW-0175">Coiled coil</keyword>
<gene>
    <name evidence="3" type="ORF">C1N32_12040</name>
</gene>
<dbReference type="OrthoDB" id="5296173at2"/>
<dbReference type="InterPro" id="IPR007813">
    <property type="entry name" value="PilN"/>
</dbReference>
<feature type="coiled-coil region" evidence="1">
    <location>
        <begin position="55"/>
        <end position="92"/>
    </location>
</feature>
<dbReference type="InterPro" id="IPR052534">
    <property type="entry name" value="Extracell_DNA_Util/SecSys_Comp"/>
</dbReference>
<dbReference type="Proteomes" id="UP000236449">
    <property type="component" value="Unassembled WGS sequence"/>
</dbReference>
<sequence>MLHSINLLPWREAQKKAHRQRFIHISLLAVGFAVAMQWAAGWYVDDQVTREQGRVEFLNRHIAELDRQINSLKQVEKEYQDLMVRFDMVESLQKKRNKTTQFMDHIPRLIPEGVYVDQMSMNGHSIELRGISDSTARLATMLDLLENSSYISDVEMHSIVSGSHRFGKQFQSFQVSFSFHMEASDAAPLKEVTNG</sequence>
<keyword evidence="2" id="KW-0472">Membrane</keyword>
<reference evidence="3 4" key="1">
    <citation type="submission" date="2018-01" db="EMBL/GenBank/DDBJ databases">
        <title>Draft genome sequences of six Vibrio diazotrophicus strains isolated from deep-sea sediments of the Baltic Sea.</title>
        <authorList>
            <person name="Castillo D."/>
            <person name="Vandieken V."/>
            <person name="Chiang O."/>
            <person name="Middelboe M."/>
        </authorList>
    </citation>
    <scope>NUCLEOTIDE SEQUENCE [LARGE SCALE GENOMIC DNA]</scope>
    <source>
        <strain evidence="3 4">60.27F</strain>
    </source>
</reference>
<evidence type="ECO:0000256" key="2">
    <source>
        <dbReference type="SAM" id="Phobius"/>
    </source>
</evidence>
<dbReference type="PANTHER" id="PTHR40278">
    <property type="entry name" value="DNA UTILIZATION PROTEIN HOFN"/>
    <property type="match status" value="1"/>
</dbReference>